<gene>
    <name evidence="1" type="ORF">MKW98_001208</name>
</gene>
<dbReference type="Proteomes" id="UP001202328">
    <property type="component" value="Unassembled WGS sequence"/>
</dbReference>
<organism evidence="1 2">
    <name type="scientific">Papaver atlanticum</name>
    <dbReference type="NCBI Taxonomy" id="357466"/>
    <lineage>
        <taxon>Eukaryota</taxon>
        <taxon>Viridiplantae</taxon>
        <taxon>Streptophyta</taxon>
        <taxon>Embryophyta</taxon>
        <taxon>Tracheophyta</taxon>
        <taxon>Spermatophyta</taxon>
        <taxon>Magnoliopsida</taxon>
        <taxon>Ranunculales</taxon>
        <taxon>Papaveraceae</taxon>
        <taxon>Papaveroideae</taxon>
        <taxon>Papaver</taxon>
    </lineage>
</organism>
<evidence type="ECO:0000313" key="1">
    <source>
        <dbReference type="EMBL" id="KAI3919952.1"/>
    </source>
</evidence>
<comment type="caution">
    <text evidence="1">The sequence shown here is derived from an EMBL/GenBank/DDBJ whole genome shotgun (WGS) entry which is preliminary data.</text>
</comment>
<keyword evidence="2" id="KW-1185">Reference proteome</keyword>
<dbReference type="EMBL" id="JAJJMB010008870">
    <property type="protein sequence ID" value="KAI3919952.1"/>
    <property type="molecule type" value="Genomic_DNA"/>
</dbReference>
<accession>A0AAD4STE6</accession>
<proteinExistence type="predicted"/>
<name>A0AAD4STE6_9MAGN</name>
<protein>
    <submittedName>
        <fullName evidence="1">Uncharacterized protein</fullName>
    </submittedName>
</protein>
<evidence type="ECO:0000313" key="2">
    <source>
        <dbReference type="Proteomes" id="UP001202328"/>
    </source>
</evidence>
<sequence length="121" mass="13109">MLQEISTPSYVSLYLTSPKTTSILKLAGAELTADSLKASWSLQIHLRISISLKLSFLPEVLLAHRSVNEVICCGIPDARKHFGNNGIIHVLVRCTYECLEKAIAIGFGIGDAAAEDVVDVK</sequence>
<reference evidence="1" key="1">
    <citation type="submission" date="2022-04" db="EMBL/GenBank/DDBJ databases">
        <title>A functionally conserved STORR gene fusion in Papaver species that diverged 16.8 million years ago.</title>
        <authorList>
            <person name="Catania T."/>
        </authorList>
    </citation>
    <scope>NUCLEOTIDE SEQUENCE</scope>
    <source>
        <strain evidence="1">S-188037</strain>
    </source>
</reference>
<dbReference type="AlphaFoldDB" id="A0AAD4STE6"/>